<organism evidence="1 2">
    <name type="scientific">Maribacter arenosus</name>
    <dbReference type="NCBI Taxonomy" id="1854708"/>
    <lineage>
        <taxon>Bacteria</taxon>
        <taxon>Pseudomonadati</taxon>
        <taxon>Bacteroidota</taxon>
        <taxon>Flavobacteriia</taxon>
        <taxon>Flavobacteriales</taxon>
        <taxon>Flavobacteriaceae</taxon>
        <taxon>Maribacter</taxon>
    </lineage>
</organism>
<dbReference type="Pfam" id="PF03746">
    <property type="entry name" value="LamB_YcsF"/>
    <property type="match status" value="1"/>
</dbReference>
<sequence length="247" mass="27246">MGKRYIDINCDVGEGIGNEAELLPLVSSCNIACGGHAGDIKSMTRTAKLAKKHGVHIGAHPSYPDRKNFGRVSIDIGSHELVDSLQEQIKNLKAILDKEQLALHHIKPHGALYNDMVYNQELSDLFLNALESYKESVFLYVPPGSVISQKAKERGFKIKLEAFADRTYNPDLGLVSRTLPGAVLNEPKAVLNHLLKMVINGKVTTIDGGEVSLKANTFCLHGDTPNSLQILMYLSEELPKQEIYIKK</sequence>
<proteinExistence type="predicted"/>
<name>A0ABR7V8R5_9FLAO</name>
<reference evidence="1 2" key="1">
    <citation type="submission" date="2020-05" db="EMBL/GenBank/DDBJ databases">
        <title>The draft genome sequence of Maribacter arenosus CAU 1321.</title>
        <authorList>
            <person name="Mu L."/>
        </authorList>
    </citation>
    <scope>NUCLEOTIDE SEQUENCE [LARGE SCALE GENOMIC DNA]</scope>
    <source>
        <strain evidence="1 2">CAU 1321</strain>
    </source>
</reference>
<comment type="caution">
    <text evidence="1">The sequence shown here is derived from an EMBL/GenBank/DDBJ whole genome shotgun (WGS) entry which is preliminary data.</text>
</comment>
<keyword evidence="1" id="KW-0378">Hydrolase</keyword>
<dbReference type="PANTHER" id="PTHR30292">
    <property type="entry name" value="UNCHARACTERIZED PROTEIN YBGL-RELATED"/>
    <property type="match status" value="1"/>
</dbReference>
<dbReference type="EMBL" id="JABTCG010000001">
    <property type="protein sequence ID" value="MBD0849681.1"/>
    <property type="molecule type" value="Genomic_DNA"/>
</dbReference>
<protein>
    <submittedName>
        <fullName evidence="1">5-oxoprolinase subunit PxpA</fullName>
        <ecNumber evidence="1">3.5.2.9</ecNumber>
    </submittedName>
</protein>
<dbReference type="PANTHER" id="PTHR30292:SF0">
    <property type="entry name" value="5-OXOPROLINASE SUBUNIT A"/>
    <property type="match status" value="1"/>
</dbReference>
<dbReference type="SUPFAM" id="SSF88713">
    <property type="entry name" value="Glycoside hydrolase/deacetylase"/>
    <property type="match status" value="1"/>
</dbReference>
<dbReference type="EC" id="3.5.2.9" evidence="1"/>
<dbReference type="Proteomes" id="UP000598350">
    <property type="component" value="Unassembled WGS sequence"/>
</dbReference>
<dbReference type="NCBIfam" id="NF003814">
    <property type="entry name" value="PRK05406.1-3"/>
    <property type="match status" value="1"/>
</dbReference>
<accession>A0ABR7V8R5</accession>
<dbReference type="NCBIfam" id="NF003816">
    <property type="entry name" value="PRK05406.1-5"/>
    <property type="match status" value="1"/>
</dbReference>
<dbReference type="InterPro" id="IPR005501">
    <property type="entry name" value="LamB/YcsF/PxpA-like"/>
</dbReference>
<gene>
    <name evidence="1" type="primary">pxpA</name>
    <name evidence="1" type="ORF">HPE63_03295</name>
</gene>
<evidence type="ECO:0000313" key="1">
    <source>
        <dbReference type="EMBL" id="MBD0849681.1"/>
    </source>
</evidence>
<dbReference type="InterPro" id="IPR011330">
    <property type="entry name" value="Glyco_hydro/deAcase_b/a-brl"/>
</dbReference>
<evidence type="ECO:0000313" key="2">
    <source>
        <dbReference type="Proteomes" id="UP000598350"/>
    </source>
</evidence>
<dbReference type="Gene3D" id="3.20.20.370">
    <property type="entry name" value="Glycoside hydrolase/deacetylase"/>
    <property type="match status" value="1"/>
</dbReference>
<dbReference type="RefSeq" id="WP_188312793.1">
    <property type="nucleotide sequence ID" value="NZ_JABTCG010000001.1"/>
</dbReference>
<dbReference type="CDD" id="cd10801">
    <property type="entry name" value="LamB_YcsF_like_1"/>
    <property type="match status" value="1"/>
</dbReference>
<dbReference type="GO" id="GO:0017168">
    <property type="term" value="F:5-oxoprolinase (ATP-hydrolyzing) activity"/>
    <property type="evidence" value="ECO:0007669"/>
    <property type="project" value="UniProtKB-EC"/>
</dbReference>
<keyword evidence="2" id="KW-1185">Reference proteome</keyword>